<evidence type="ECO:0000313" key="2">
    <source>
        <dbReference type="EMBL" id="OXA84502.1"/>
    </source>
</evidence>
<gene>
    <name evidence="2" type="ORF">B0A62_25120</name>
</gene>
<dbReference type="Proteomes" id="UP000198424">
    <property type="component" value="Unassembled WGS sequence"/>
</dbReference>
<evidence type="ECO:0000313" key="3">
    <source>
        <dbReference type="Proteomes" id="UP000198424"/>
    </source>
</evidence>
<dbReference type="EMBL" id="MUGY01000070">
    <property type="protein sequence ID" value="OXA84502.1"/>
    <property type="molecule type" value="Genomic_DNA"/>
</dbReference>
<feature type="signal peptide" evidence="1">
    <location>
        <begin position="1"/>
        <end position="20"/>
    </location>
</feature>
<proteinExistence type="predicted"/>
<accession>A0ABX4BYJ1</accession>
<evidence type="ECO:0000256" key="1">
    <source>
        <dbReference type="SAM" id="SignalP"/>
    </source>
</evidence>
<feature type="non-terminal residue" evidence="2">
    <location>
        <position position="157"/>
    </location>
</feature>
<protein>
    <submittedName>
        <fullName evidence="2">Uncharacterized protein</fullName>
    </submittedName>
</protein>
<reference evidence="2 3" key="1">
    <citation type="submission" date="2016-11" db="EMBL/GenBank/DDBJ databases">
        <title>Whole genomes of Flavobacteriaceae.</title>
        <authorList>
            <person name="Stine C."/>
            <person name="Li C."/>
            <person name="Tadesse D."/>
        </authorList>
    </citation>
    <scope>NUCLEOTIDE SEQUENCE [LARGE SCALE GENOMIC DNA]</scope>
    <source>
        <strain evidence="2 3">ATCC 29551</strain>
    </source>
</reference>
<keyword evidence="1" id="KW-0732">Signal</keyword>
<comment type="caution">
    <text evidence="2">The sequence shown here is derived from an EMBL/GenBank/DDBJ whole genome shotgun (WGS) entry which is preliminary data.</text>
</comment>
<name>A0ABX4BYJ1_FLAHY</name>
<dbReference type="RefSeq" id="WP_133063973.1">
    <property type="nucleotide sequence ID" value="NZ_MUGY01000070.1"/>
</dbReference>
<sequence>MNKVNLMFVLLFLLPNFIFSQDIIDYSNVKTKSGEVKIPGNWEELNRVDDSGQTYLKNKDGVIIAIAQNPKNSYPFFKSNKSDFENVKLFYVWDSDYLKENKFKIQKIKENSKLEYIIWKYNDKKLDNVFLFGSIKDNFLNLLVYTNIWSEDEKIIF</sequence>
<keyword evidence="3" id="KW-1185">Reference proteome</keyword>
<organism evidence="2 3">
    <name type="scientific">Flavobacterium hydatis</name>
    <name type="common">Cytophaga aquatilis</name>
    <dbReference type="NCBI Taxonomy" id="991"/>
    <lineage>
        <taxon>Bacteria</taxon>
        <taxon>Pseudomonadati</taxon>
        <taxon>Bacteroidota</taxon>
        <taxon>Flavobacteriia</taxon>
        <taxon>Flavobacteriales</taxon>
        <taxon>Flavobacteriaceae</taxon>
        <taxon>Flavobacterium</taxon>
    </lineage>
</organism>
<feature type="chain" id="PRO_5047151521" evidence="1">
    <location>
        <begin position="21"/>
        <end position="157"/>
    </location>
</feature>